<evidence type="ECO:0000256" key="3">
    <source>
        <dbReference type="ARBA" id="ARBA00013368"/>
    </source>
</evidence>
<dbReference type="InterPro" id="IPR027417">
    <property type="entry name" value="P-loop_NTPase"/>
</dbReference>
<accession>A0A084A736</accession>
<feature type="coiled-coil region" evidence="4">
    <location>
        <begin position="784"/>
        <end position="833"/>
    </location>
</feature>
<proteinExistence type="inferred from homology"/>
<evidence type="ECO:0000256" key="2">
    <source>
        <dbReference type="ARBA" id="ARBA00011322"/>
    </source>
</evidence>
<dbReference type="PANTHER" id="PTHR32114">
    <property type="entry name" value="ABC TRANSPORTER ABCH.3"/>
    <property type="match status" value="1"/>
</dbReference>
<dbReference type="Pfam" id="PF13476">
    <property type="entry name" value="AAA_23"/>
    <property type="match status" value="1"/>
</dbReference>
<feature type="coiled-coil region" evidence="4">
    <location>
        <begin position="619"/>
        <end position="750"/>
    </location>
</feature>
<dbReference type="Pfam" id="PF13558">
    <property type="entry name" value="SbcC_Walker_B"/>
    <property type="match status" value="1"/>
</dbReference>
<dbReference type="CDD" id="cd03279">
    <property type="entry name" value="ABC_sbcCD"/>
    <property type="match status" value="1"/>
</dbReference>
<dbReference type="Gene3D" id="3.40.50.300">
    <property type="entry name" value="P-loop containing nucleotide triphosphate hydrolases"/>
    <property type="match status" value="2"/>
</dbReference>
<dbReference type="PATRIC" id="fig|1415168.3.peg.2809"/>
<dbReference type="EMBL" id="AZSI01000224">
    <property type="protein sequence ID" value="KEY61115.1"/>
    <property type="molecule type" value="Genomic_DNA"/>
</dbReference>
<dbReference type="SUPFAM" id="SSF52540">
    <property type="entry name" value="P-loop containing nucleoside triphosphate hydrolases"/>
    <property type="match status" value="1"/>
</dbReference>
<feature type="coiled-coil region" evidence="4">
    <location>
        <begin position="464"/>
        <end position="502"/>
    </location>
</feature>
<comment type="caution">
    <text evidence="6">The sequence shown here is derived from an EMBL/GenBank/DDBJ whole genome shotgun (WGS) entry which is preliminary data.</text>
</comment>
<reference evidence="6 7" key="1">
    <citation type="submission" date="2014-06" db="EMBL/GenBank/DDBJ databases">
        <title>Draft genome sequence of the putrescine producing strain Lactococcus lactis subsp cremoris GE214.</title>
        <authorList>
            <person name="Ladero V."/>
            <person name="Linares D.M."/>
            <person name="del Rio B."/>
            <person name="Mayo B."/>
            <person name="Martin M.C."/>
            <person name="Fernandez M."/>
            <person name="Alvarez M.A."/>
        </authorList>
    </citation>
    <scope>NUCLEOTIDE SEQUENCE [LARGE SCALE GENOMIC DNA]</scope>
    <source>
        <strain evidence="6 7">GE214</strain>
    </source>
</reference>
<dbReference type="Gene3D" id="1.10.287.1490">
    <property type="match status" value="1"/>
</dbReference>
<evidence type="ECO:0000256" key="1">
    <source>
        <dbReference type="ARBA" id="ARBA00006930"/>
    </source>
</evidence>
<evidence type="ECO:0000259" key="5">
    <source>
        <dbReference type="Pfam" id="PF13476"/>
    </source>
</evidence>
<sequence length="1046" mass="120264">MKPIYLEMNYFGPHEKSIVDFRLLDESPIFLISGDTGAGKSTIFDAMTYALFGTTTGDRDAKEMRSQFATPDNLTSVVFYFEQGDLLYKIERKPEQNIAKKRGSGTTNFKATAKLAVVDRVAGIEKANIATIPKNVGEEITRLLHLNAEQFKKIILLPQNDFSRFLKSSTPEKESILKKIFGTSIFTAFSNAIKLQNSEINAIFAEYERKLQSYYESQIWSSFELERLEVAPEHEKFNEILFLKEERTKVKEETISKNLEQKEKVTLLEDSYKIALNLYNDFENLSKLESDYQEKIIEQSQSYNKNLKHFEELTWAQPLKQSLHELEQDKKTSKDLEMKITDLTTKTLTEEKLLQNLLTENEHLSEQQQRINDQKSESESLITQIQQAFEAEKKQAKIVDLRNKQSETQQSLKNSKDVLIEFNQEILNLRDNIISDSYFSEKKDEINQLKLTFQGKLLPDFQRISWLEKENLDLSNKLESTKKELSENKKHLNDVQMAHEEKIKGRRRLMIAQLQAELEENEPCPVCGALEHPSVDEIENISYEKLGILLKEIDESQKLLATLLEKNKQLNQLTSEITNNLVSKSAEKEQAIKNFSLLYREFISNYSDIFPSVFGESVIKELIQNLESALIKEEAENNQLKIKLTDLEGKYLGLQEEVKKLENTYLEFSTQIENLLTEIRDSAVTQTSEYLQDKRNKLKEGIALFEKRLADLTSNISEIKISVATKKANLKSLNIQLIDLSDRIKNNQNKIDKTLLQPEALTTDFQVLWKWANDDKWLGLSQKVEQYKSEKTRLEQEIESLHKKLLNKGRPNLEEIEKRKKQETDLYLSLQKKLAADETAEQQAIVILSDVRKLMKGQEKQFEKRKAIGQLYGAISGKLSEDKLRLETFVVQNYLEKILDYANIHFINQLSNNRYRFELAEEGNNRRMDHGLDINIYDNETGASRSADTLSGGETFIAALSIALALSEVVQNTANGVQIEALFIDEGFGSLDQETLQKAMQALEQIGKNRLVGVISHVEEMKSTIGQQIIIKKVGDGRSKVKSVIK</sequence>
<dbReference type="InterPro" id="IPR038729">
    <property type="entry name" value="Rad50/SbcC_AAA"/>
</dbReference>
<gene>
    <name evidence="6" type="ORF">U725_02752</name>
</gene>
<dbReference type="RefSeq" id="WP_042749089.1">
    <property type="nucleotide sequence ID" value="NZ_AZSI01000224.1"/>
</dbReference>
<name>A0A084A736_LACLC</name>
<evidence type="ECO:0000256" key="4">
    <source>
        <dbReference type="SAM" id="Coils"/>
    </source>
</evidence>
<organism evidence="6 7">
    <name type="scientific">Lactococcus cremoris subsp. cremoris GE214</name>
    <dbReference type="NCBI Taxonomy" id="1415168"/>
    <lineage>
        <taxon>Bacteria</taxon>
        <taxon>Bacillati</taxon>
        <taxon>Bacillota</taxon>
        <taxon>Bacilli</taxon>
        <taxon>Lactobacillales</taxon>
        <taxon>Streptococcaceae</taxon>
        <taxon>Lactococcus</taxon>
        <taxon>Lactococcus cremoris subsp. cremoris</taxon>
    </lineage>
</organism>
<dbReference type="AlphaFoldDB" id="A0A084A736"/>
<comment type="subunit">
    <text evidence="2">Heterodimer of SbcC and SbcD.</text>
</comment>
<feature type="domain" description="Rad50/SbcC-type AAA" evidence="5">
    <location>
        <begin position="6"/>
        <end position="264"/>
    </location>
</feature>
<dbReference type="GO" id="GO:0006302">
    <property type="term" value="P:double-strand break repair"/>
    <property type="evidence" value="ECO:0007669"/>
    <property type="project" value="InterPro"/>
</dbReference>
<dbReference type="GO" id="GO:0016887">
    <property type="term" value="F:ATP hydrolysis activity"/>
    <property type="evidence" value="ECO:0007669"/>
    <property type="project" value="InterPro"/>
</dbReference>
<dbReference type="Proteomes" id="UP000028401">
    <property type="component" value="Unassembled WGS sequence"/>
</dbReference>
<comment type="similarity">
    <text evidence="1">Belongs to the SMC family. SbcC subfamily.</text>
</comment>
<evidence type="ECO:0000313" key="6">
    <source>
        <dbReference type="EMBL" id="KEY61115.1"/>
    </source>
</evidence>
<protein>
    <recommendedName>
        <fullName evidence="3">Nuclease SbcCD subunit C</fullName>
    </recommendedName>
</protein>
<feature type="coiled-coil region" evidence="4">
    <location>
        <begin position="354"/>
        <end position="384"/>
    </location>
</feature>
<dbReference type="PANTHER" id="PTHR32114:SF2">
    <property type="entry name" value="ABC TRANSPORTER ABCH.3"/>
    <property type="match status" value="1"/>
</dbReference>
<evidence type="ECO:0000313" key="7">
    <source>
        <dbReference type="Proteomes" id="UP000028401"/>
    </source>
</evidence>
<keyword evidence="4" id="KW-0175">Coiled coil</keyword>